<dbReference type="AlphaFoldDB" id="A0A3E0E3Z1"/>
<evidence type="ECO:0000313" key="1">
    <source>
        <dbReference type="EMBL" id="REG93002.1"/>
    </source>
</evidence>
<comment type="caution">
    <text evidence="1">The sequence shown here is derived from an EMBL/GenBank/DDBJ whole genome shotgun (WGS) entry which is preliminary data.</text>
</comment>
<protein>
    <submittedName>
        <fullName evidence="1">Uncharacterized protein</fullName>
    </submittedName>
</protein>
<evidence type="ECO:0000313" key="2">
    <source>
        <dbReference type="Proteomes" id="UP000257136"/>
    </source>
</evidence>
<organism evidence="1 2">
    <name type="scientific">Flavobacterium aquicola</name>
    <dbReference type="NCBI Taxonomy" id="1682742"/>
    <lineage>
        <taxon>Bacteria</taxon>
        <taxon>Pseudomonadati</taxon>
        <taxon>Bacteroidota</taxon>
        <taxon>Flavobacteriia</taxon>
        <taxon>Flavobacteriales</taxon>
        <taxon>Flavobacteriaceae</taxon>
        <taxon>Flavobacterium</taxon>
    </lineage>
</organism>
<dbReference type="Proteomes" id="UP000257136">
    <property type="component" value="Unassembled WGS sequence"/>
</dbReference>
<proteinExistence type="predicted"/>
<dbReference type="EMBL" id="QUNI01000014">
    <property type="protein sequence ID" value="REG93002.1"/>
    <property type="molecule type" value="Genomic_DNA"/>
</dbReference>
<sequence length="42" mass="4947">MMKPIFAIEKVYDLSGSLVQIRVKIFNKILFKFSFKQTLNPI</sequence>
<name>A0A3E0E3Z1_9FLAO</name>
<gene>
    <name evidence="1" type="ORF">C8P67_114103</name>
</gene>
<reference evidence="1 2" key="1">
    <citation type="submission" date="2018-08" db="EMBL/GenBank/DDBJ databases">
        <title>Genomic Encyclopedia of Archaeal and Bacterial Type Strains, Phase II (KMG-II): from individual species to whole genera.</title>
        <authorList>
            <person name="Goeker M."/>
        </authorList>
    </citation>
    <scope>NUCLEOTIDE SEQUENCE [LARGE SCALE GENOMIC DNA]</scope>
    <source>
        <strain evidence="1 2">DSM 100880</strain>
    </source>
</reference>
<accession>A0A3E0E3Z1</accession>
<keyword evidence="2" id="KW-1185">Reference proteome</keyword>